<protein>
    <recommendedName>
        <fullName evidence="3">PF10934 family protein</fullName>
    </recommendedName>
</protein>
<dbReference type="Proteomes" id="UP000003379">
    <property type="component" value="Unassembled WGS sequence"/>
</dbReference>
<dbReference type="SUPFAM" id="SSF160719">
    <property type="entry name" value="gpW/gp25-like"/>
    <property type="match status" value="1"/>
</dbReference>
<dbReference type="EMBL" id="AFZG01000015">
    <property type="protein sequence ID" value="EHL19775.1"/>
    <property type="molecule type" value="Genomic_DNA"/>
</dbReference>
<sequence>MIPEIDPVFDVDSEFNYEDESSLTYHMKLDKDRVIGSTDEIEAMKQAIYKIIFTERYEYIIYSWDYGIELKDLFGMPQSYVRAELPRRFNEALLQDERIISISDFTMKFEKRGNVSVYFIAHTIFGDVETGRDVRI</sequence>
<accession>G9XBC4</accession>
<dbReference type="RefSeq" id="WP_009529294.1">
    <property type="nucleotide sequence ID" value="NZ_JH414605.1"/>
</dbReference>
<evidence type="ECO:0000313" key="1">
    <source>
        <dbReference type="EMBL" id="EHL19775.1"/>
    </source>
</evidence>
<reference evidence="1 2" key="1">
    <citation type="submission" date="2011-08" db="EMBL/GenBank/DDBJ databases">
        <title>The Genome Sequence of Eubacteriaceae bacterium CM5.</title>
        <authorList>
            <consortium name="The Broad Institute Genome Sequencing Platform"/>
            <person name="Earl A."/>
            <person name="Ward D."/>
            <person name="Feldgarden M."/>
            <person name="Gevers D."/>
            <person name="Sizova M."/>
            <person name="Hazen A."/>
            <person name="Epstein S."/>
            <person name="Young S.K."/>
            <person name="Zeng Q."/>
            <person name="Gargeya S."/>
            <person name="Fitzgerald M."/>
            <person name="Haas B."/>
            <person name="Abouelleil A."/>
            <person name="Alvarado L."/>
            <person name="Arachchi H.M."/>
            <person name="Berlin A."/>
            <person name="Brown A."/>
            <person name="Chapman S.B."/>
            <person name="Chen Z."/>
            <person name="Dunbar C."/>
            <person name="Freedman E."/>
            <person name="Gearin G."/>
            <person name="Gellesch M."/>
            <person name="Goldberg J."/>
            <person name="Griggs A."/>
            <person name="Gujja S."/>
            <person name="Heiman D."/>
            <person name="Howarth C."/>
            <person name="Larson L."/>
            <person name="Lui A."/>
            <person name="MacDonald P.J.P."/>
            <person name="Montmayeur A."/>
            <person name="Murphy C."/>
            <person name="Neiman D."/>
            <person name="Pearson M."/>
            <person name="Priest M."/>
            <person name="Roberts A."/>
            <person name="Saif S."/>
            <person name="Shea T."/>
            <person name="Shenoy N."/>
            <person name="Sisk P."/>
            <person name="Stolte C."/>
            <person name="Sykes S."/>
            <person name="Wortman J."/>
            <person name="Nusbaum C."/>
            <person name="Birren B."/>
        </authorList>
    </citation>
    <scope>NUCLEOTIDE SEQUENCE [LARGE SCALE GENOMIC DNA]</scope>
    <source>
        <strain evidence="1 2">CM5</strain>
    </source>
</reference>
<evidence type="ECO:0000313" key="2">
    <source>
        <dbReference type="Proteomes" id="UP000003379"/>
    </source>
</evidence>
<dbReference type="AlphaFoldDB" id="G9XBC4"/>
<organism evidence="1 2">
    <name type="scientific">Peptoanaerobacter stomatis</name>
    <dbReference type="NCBI Taxonomy" id="796937"/>
    <lineage>
        <taxon>Bacteria</taxon>
        <taxon>Bacillati</taxon>
        <taxon>Bacillota</taxon>
        <taxon>Clostridia</taxon>
        <taxon>Peptostreptococcales</taxon>
        <taxon>Filifactoraceae</taxon>
        <taxon>Peptoanaerobacter</taxon>
    </lineage>
</organism>
<dbReference type="InterPro" id="IPR020288">
    <property type="entry name" value="Sheath_initiator"/>
</dbReference>
<comment type="caution">
    <text evidence="1">The sequence shown here is derived from an EMBL/GenBank/DDBJ whole genome shotgun (WGS) entry which is preliminary data.</text>
</comment>
<dbReference type="HOGENOM" id="CLU_141574_0_0_9"/>
<gene>
    <name evidence="1" type="ORF">HMPREF9628_01291</name>
</gene>
<name>G9XBC4_9FIRM</name>
<dbReference type="Gene3D" id="3.10.450.40">
    <property type="match status" value="1"/>
</dbReference>
<evidence type="ECO:0008006" key="3">
    <source>
        <dbReference type="Google" id="ProtNLM"/>
    </source>
</evidence>
<proteinExistence type="predicted"/>
<dbReference type="Pfam" id="PF10934">
    <property type="entry name" value="Sheath_initiator"/>
    <property type="match status" value="1"/>
</dbReference>